<dbReference type="RefSeq" id="WP_269415566.1">
    <property type="nucleotide sequence ID" value="NZ_JAPWGL010000003.1"/>
</dbReference>
<proteinExistence type="predicted"/>
<dbReference type="InterPro" id="IPR029063">
    <property type="entry name" value="SAM-dependent_MTases_sf"/>
</dbReference>
<evidence type="ECO:0000313" key="2">
    <source>
        <dbReference type="Proteomes" id="UP001144341"/>
    </source>
</evidence>
<comment type="caution">
    <text evidence="1">The sequence shown here is derived from an EMBL/GenBank/DDBJ whole genome shotgun (WGS) entry which is preliminary data.</text>
</comment>
<sequence>MDLKAFNLESQTKAYSSPGCRICKAPFGESLVVKEMMFGFRDEFKYQQCSLCGCLQIAELPVNISKYYPPYYYSFTANTAVLKRQSYFKRLFGYFRLKKLFKTNRPVLKYLKPVKIAFSDKILEIGCGKGQQICNLFNIGFENIEGVDKFIPEEIDHGFGVKIMKKDLVELQPNQYDLIIMNHVLEHMDQQQEVLKNCRSLLKEQGCLMIAIPVIAEAFNIYKANWVQLDAPRHFFLHTVKSMSILAQQTGFEIRNTYFDSASFQFWASELYQRDIPLFSIENDYQAYPFEKIFSEEEIETFEMRSRQLNEKEMGDTVVFYLYKSS</sequence>
<dbReference type="SUPFAM" id="SSF53335">
    <property type="entry name" value="S-adenosyl-L-methionine-dependent methyltransferases"/>
    <property type="match status" value="1"/>
</dbReference>
<keyword evidence="2" id="KW-1185">Reference proteome</keyword>
<reference evidence="1" key="1">
    <citation type="submission" date="2022-12" db="EMBL/GenBank/DDBJ databases">
        <title>Genome sequence of SJ11.</title>
        <authorList>
            <person name="Woo H."/>
        </authorList>
    </citation>
    <scope>NUCLEOTIDE SEQUENCE</scope>
    <source>
        <strain evidence="1">SJ11</strain>
    </source>
</reference>
<name>A0ABT4KXV7_9SPHI</name>
<gene>
    <name evidence="1" type="ORF">O0931_10685</name>
</gene>
<dbReference type="EMBL" id="JAPWGL010000003">
    <property type="protein sequence ID" value="MCZ4223764.1"/>
    <property type="molecule type" value="Genomic_DNA"/>
</dbReference>
<dbReference type="Gene3D" id="3.40.50.150">
    <property type="entry name" value="Vaccinia Virus protein VP39"/>
    <property type="match status" value="1"/>
</dbReference>
<accession>A0ABT4KXV7</accession>
<dbReference type="Pfam" id="PF13489">
    <property type="entry name" value="Methyltransf_23"/>
    <property type="match status" value="1"/>
</dbReference>
<protein>
    <submittedName>
        <fullName evidence="1">Class I SAM-dependent methyltransferase</fullName>
    </submittedName>
</protein>
<organism evidence="1 2">
    <name type="scientific">Pedobacter rhodius</name>
    <dbReference type="NCBI Taxonomy" id="3004098"/>
    <lineage>
        <taxon>Bacteria</taxon>
        <taxon>Pseudomonadati</taxon>
        <taxon>Bacteroidota</taxon>
        <taxon>Sphingobacteriia</taxon>
        <taxon>Sphingobacteriales</taxon>
        <taxon>Sphingobacteriaceae</taxon>
        <taxon>Pedobacter</taxon>
    </lineage>
</organism>
<dbReference type="CDD" id="cd02440">
    <property type="entry name" value="AdoMet_MTases"/>
    <property type="match status" value="1"/>
</dbReference>
<dbReference type="PANTHER" id="PTHR43861">
    <property type="entry name" value="TRANS-ACONITATE 2-METHYLTRANSFERASE-RELATED"/>
    <property type="match status" value="1"/>
</dbReference>
<dbReference type="GO" id="GO:0032259">
    <property type="term" value="P:methylation"/>
    <property type="evidence" value="ECO:0007669"/>
    <property type="project" value="UniProtKB-KW"/>
</dbReference>
<keyword evidence="1" id="KW-0808">Transferase</keyword>
<dbReference type="Proteomes" id="UP001144341">
    <property type="component" value="Unassembled WGS sequence"/>
</dbReference>
<keyword evidence="1" id="KW-0489">Methyltransferase</keyword>
<evidence type="ECO:0000313" key="1">
    <source>
        <dbReference type="EMBL" id="MCZ4223764.1"/>
    </source>
</evidence>
<dbReference type="GO" id="GO:0008168">
    <property type="term" value="F:methyltransferase activity"/>
    <property type="evidence" value="ECO:0007669"/>
    <property type="project" value="UniProtKB-KW"/>
</dbReference>